<dbReference type="Gene3D" id="1.10.10.10">
    <property type="entry name" value="Winged helix-like DNA-binding domain superfamily/Winged helix DNA-binding domain"/>
    <property type="match status" value="1"/>
</dbReference>
<evidence type="ECO:0000259" key="1">
    <source>
        <dbReference type="PROSITE" id="PS50995"/>
    </source>
</evidence>
<sequence length="177" mass="20154">MESQNFESSMLAIGEISALALNHFFAQRAMRALWAHFDEALRDTDVNASQFCMLALLHLREPMVFGDMAAELAMDRSNLSANLAPLFRRKLISSITHKGDRRTRQLAVTTEGRKAVASAMSPWMRAYQDTFAFLRLIDLDSMRDRFHVIRDLKRLDDLNDASGAPARPESRLLLRND</sequence>
<dbReference type="AlphaFoldDB" id="A0A1I7ERJ4"/>
<evidence type="ECO:0000313" key="2">
    <source>
        <dbReference type="EMBL" id="CAE6831300.1"/>
    </source>
</evidence>
<dbReference type="Proteomes" id="UP000198844">
    <property type="component" value="Unassembled WGS sequence"/>
</dbReference>
<dbReference type="EMBL" id="FPBH01000058">
    <property type="protein sequence ID" value="SFU26534.1"/>
    <property type="molecule type" value="Genomic_DNA"/>
</dbReference>
<dbReference type="EMBL" id="CAJNAU010000084">
    <property type="protein sequence ID" value="CAE6831300.1"/>
    <property type="molecule type" value="Genomic_DNA"/>
</dbReference>
<evidence type="ECO:0000313" key="5">
    <source>
        <dbReference type="Proteomes" id="UP000674425"/>
    </source>
</evidence>
<accession>A0A1I7ERJ4</accession>
<evidence type="ECO:0000313" key="3">
    <source>
        <dbReference type="EMBL" id="SFU26534.1"/>
    </source>
</evidence>
<dbReference type="GO" id="GO:0003677">
    <property type="term" value="F:DNA binding"/>
    <property type="evidence" value="ECO:0007669"/>
    <property type="project" value="UniProtKB-KW"/>
</dbReference>
<dbReference type="SMART" id="SM00347">
    <property type="entry name" value="HTH_MARR"/>
    <property type="match status" value="1"/>
</dbReference>
<dbReference type="InterPro" id="IPR036388">
    <property type="entry name" value="WH-like_DNA-bd_sf"/>
</dbReference>
<dbReference type="RefSeq" id="WP_054041336.1">
    <property type="nucleotide sequence ID" value="NZ_CAJNAU010000084.1"/>
</dbReference>
<dbReference type="Proteomes" id="UP000674425">
    <property type="component" value="Unassembled WGS sequence"/>
</dbReference>
<dbReference type="GeneID" id="97050601"/>
<dbReference type="GO" id="GO:0003700">
    <property type="term" value="F:DNA-binding transcription factor activity"/>
    <property type="evidence" value="ECO:0007669"/>
    <property type="project" value="InterPro"/>
</dbReference>
<gene>
    <name evidence="2" type="ORF">R69658_06308</name>
    <name evidence="3" type="ORF">SAMN05192563_105810</name>
</gene>
<protein>
    <submittedName>
        <fullName evidence="3">DNA-binding transcriptional regulator, MarR family</fullName>
    </submittedName>
</protein>
<keyword evidence="5" id="KW-1185">Reference proteome</keyword>
<dbReference type="InterPro" id="IPR036390">
    <property type="entry name" value="WH_DNA-bd_sf"/>
</dbReference>
<reference evidence="2 5" key="2">
    <citation type="submission" date="2021-02" db="EMBL/GenBank/DDBJ databases">
        <authorList>
            <person name="Vanwijnsberghe S."/>
        </authorList>
    </citation>
    <scope>NUCLEOTIDE SEQUENCE [LARGE SCALE GENOMIC DNA]</scope>
    <source>
        <strain evidence="2 5">R-69658</strain>
    </source>
</reference>
<reference evidence="3 4" key="1">
    <citation type="submission" date="2016-10" db="EMBL/GenBank/DDBJ databases">
        <authorList>
            <person name="de Groot N.N."/>
        </authorList>
    </citation>
    <scope>NUCLEOTIDE SEQUENCE [LARGE SCALE GENOMIC DNA]</scope>
    <source>
        <strain evidence="3 4">LMG 27731</strain>
    </source>
</reference>
<dbReference type="InterPro" id="IPR039422">
    <property type="entry name" value="MarR/SlyA-like"/>
</dbReference>
<evidence type="ECO:0000313" key="4">
    <source>
        <dbReference type="Proteomes" id="UP000198844"/>
    </source>
</evidence>
<dbReference type="GO" id="GO:0006950">
    <property type="term" value="P:response to stress"/>
    <property type="evidence" value="ECO:0007669"/>
    <property type="project" value="TreeGrafter"/>
</dbReference>
<dbReference type="PROSITE" id="PS50995">
    <property type="entry name" value="HTH_MARR_2"/>
    <property type="match status" value="1"/>
</dbReference>
<dbReference type="OrthoDB" id="8964931at2"/>
<dbReference type="InterPro" id="IPR000835">
    <property type="entry name" value="HTH_MarR-typ"/>
</dbReference>
<dbReference type="PANTHER" id="PTHR33164:SF105">
    <property type="entry name" value="TRANSCRIPTIONAL REPRESSOR PROTEIN-RELATED"/>
    <property type="match status" value="1"/>
</dbReference>
<dbReference type="PANTHER" id="PTHR33164">
    <property type="entry name" value="TRANSCRIPTIONAL REGULATOR, MARR FAMILY"/>
    <property type="match status" value="1"/>
</dbReference>
<proteinExistence type="predicted"/>
<feature type="domain" description="HTH marR-type" evidence="1">
    <location>
        <begin position="16"/>
        <end position="151"/>
    </location>
</feature>
<organism evidence="3 4">
    <name type="scientific">Paraburkholderia aspalathi</name>
    <dbReference type="NCBI Taxonomy" id="1324617"/>
    <lineage>
        <taxon>Bacteria</taxon>
        <taxon>Pseudomonadati</taxon>
        <taxon>Pseudomonadota</taxon>
        <taxon>Betaproteobacteria</taxon>
        <taxon>Burkholderiales</taxon>
        <taxon>Burkholderiaceae</taxon>
        <taxon>Paraburkholderia</taxon>
    </lineage>
</organism>
<name>A0A1I7ERJ4_9BURK</name>
<dbReference type="SUPFAM" id="SSF46785">
    <property type="entry name" value="Winged helix' DNA-binding domain"/>
    <property type="match status" value="1"/>
</dbReference>
<keyword evidence="3" id="KW-0238">DNA-binding</keyword>